<accession>A0ABP3XG72</accession>
<evidence type="ECO:0000313" key="3">
    <source>
        <dbReference type="Proteomes" id="UP001500738"/>
    </source>
</evidence>
<evidence type="ECO:0000259" key="1">
    <source>
        <dbReference type="Pfam" id="PF09836"/>
    </source>
</evidence>
<comment type="caution">
    <text evidence="2">The sequence shown here is derived from an EMBL/GenBank/DDBJ whole genome shotgun (WGS) entry which is preliminary data.</text>
</comment>
<dbReference type="InterPro" id="IPR018640">
    <property type="entry name" value="DUF2063"/>
</dbReference>
<protein>
    <recommendedName>
        <fullName evidence="1">Putative DNA-binding domain-containing protein</fullName>
    </recommendedName>
</protein>
<sequence>MSDLAAVRRTVADTRSRSCVSPGAHHAIPPSTAAEALAANYPVVGAILGHMSFADLAAEFVAEVPPTDPNLAAYGCRFPEWIVGRKLGRVLPYLSSVAAIDRLHHAAARAPADTPVSRDVIAAMTAQQWSSSRVKLHAATRFGWFAVPAPSIWLGHFAPSRAEVATEWKAEGVLITRPAGRVEARRIGPAAHRILSGLRIGETIGVSTAAAHALYPGADITGTIHDMLDSGAIAALRPR</sequence>
<feature type="domain" description="Putative DNA-binding" evidence="1">
    <location>
        <begin position="34"/>
        <end position="82"/>
    </location>
</feature>
<dbReference type="EMBL" id="BAAAFE010000007">
    <property type="protein sequence ID" value="GAA0864624.1"/>
    <property type="molecule type" value="Genomic_DNA"/>
</dbReference>
<keyword evidence="3" id="KW-1185">Reference proteome</keyword>
<dbReference type="RefSeq" id="WP_215349376.1">
    <property type="nucleotide sequence ID" value="NZ_BAAAFE010000007.1"/>
</dbReference>
<dbReference type="Proteomes" id="UP001500738">
    <property type="component" value="Unassembled WGS sequence"/>
</dbReference>
<dbReference type="Pfam" id="PF09836">
    <property type="entry name" value="DUF2063"/>
    <property type="match status" value="1"/>
</dbReference>
<reference evidence="3" key="1">
    <citation type="journal article" date="2019" name="Int. J. Syst. Evol. Microbiol.">
        <title>The Global Catalogue of Microorganisms (GCM) 10K type strain sequencing project: providing services to taxonomists for standard genome sequencing and annotation.</title>
        <authorList>
            <consortium name="The Broad Institute Genomics Platform"/>
            <consortium name="The Broad Institute Genome Sequencing Center for Infectious Disease"/>
            <person name="Wu L."/>
            <person name="Ma J."/>
        </authorList>
    </citation>
    <scope>NUCLEOTIDE SEQUENCE [LARGE SCALE GENOMIC DNA]</scope>
    <source>
        <strain evidence="3">JCM 15910</strain>
    </source>
</reference>
<name>A0ABP3XG72_9SPHN</name>
<evidence type="ECO:0000313" key="2">
    <source>
        <dbReference type="EMBL" id="GAA0864624.1"/>
    </source>
</evidence>
<proteinExistence type="predicted"/>
<organism evidence="2 3">
    <name type="scientific">Sphingopyxis soli</name>
    <dbReference type="NCBI Taxonomy" id="592051"/>
    <lineage>
        <taxon>Bacteria</taxon>
        <taxon>Pseudomonadati</taxon>
        <taxon>Pseudomonadota</taxon>
        <taxon>Alphaproteobacteria</taxon>
        <taxon>Sphingomonadales</taxon>
        <taxon>Sphingomonadaceae</taxon>
        <taxon>Sphingopyxis</taxon>
    </lineage>
</organism>
<gene>
    <name evidence="2" type="ORF">GCM10009115_19890</name>
</gene>